<evidence type="ECO:0000256" key="1">
    <source>
        <dbReference type="SAM" id="Phobius"/>
    </source>
</evidence>
<comment type="caution">
    <text evidence="2">The sequence shown here is derived from an EMBL/GenBank/DDBJ whole genome shotgun (WGS) entry which is preliminary data.</text>
</comment>
<evidence type="ECO:0000313" key="3">
    <source>
        <dbReference type="Proteomes" id="UP000569914"/>
    </source>
</evidence>
<dbReference type="Proteomes" id="UP000569914">
    <property type="component" value="Unassembled WGS sequence"/>
</dbReference>
<organism evidence="2 3">
    <name type="scientific">Microlunatus parietis</name>
    <dbReference type="NCBI Taxonomy" id="682979"/>
    <lineage>
        <taxon>Bacteria</taxon>
        <taxon>Bacillati</taxon>
        <taxon>Actinomycetota</taxon>
        <taxon>Actinomycetes</taxon>
        <taxon>Propionibacteriales</taxon>
        <taxon>Propionibacteriaceae</taxon>
        <taxon>Microlunatus</taxon>
    </lineage>
</organism>
<feature type="transmembrane region" description="Helical" evidence="1">
    <location>
        <begin position="178"/>
        <end position="203"/>
    </location>
</feature>
<name>A0A7Y9I4K9_9ACTN</name>
<proteinExistence type="predicted"/>
<dbReference type="EMBL" id="JACCBU010000001">
    <property type="protein sequence ID" value="NYE69895.1"/>
    <property type="molecule type" value="Genomic_DNA"/>
</dbReference>
<feature type="transmembrane region" description="Helical" evidence="1">
    <location>
        <begin position="62"/>
        <end position="87"/>
    </location>
</feature>
<keyword evidence="1" id="KW-1133">Transmembrane helix</keyword>
<dbReference type="Pfam" id="PF12730">
    <property type="entry name" value="ABC2_membrane_4"/>
    <property type="match status" value="1"/>
</dbReference>
<reference evidence="2 3" key="1">
    <citation type="submission" date="2020-07" db="EMBL/GenBank/DDBJ databases">
        <title>Sequencing the genomes of 1000 actinobacteria strains.</title>
        <authorList>
            <person name="Klenk H.-P."/>
        </authorList>
    </citation>
    <scope>NUCLEOTIDE SEQUENCE [LARGE SCALE GENOMIC DNA]</scope>
    <source>
        <strain evidence="2 3">DSM 22083</strain>
    </source>
</reference>
<feature type="transmembrane region" description="Helical" evidence="1">
    <location>
        <begin position="16"/>
        <end position="42"/>
    </location>
</feature>
<keyword evidence="3" id="KW-1185">Reference proteome</keyword>
<dbReference type="AlphaFoldDB" id="A0A7Y9I4K9"/>
<feature type="transmembrane region" description="Helical" evidence="1">
    <location>
        <begin position="223"/>
        <end position="244"/>
    </location>
</feature>
<protein>
    <submittedName>
        <fullName evidence="2">ABC-2 type transport system permease protein</fullName>
    </submittedName>
</protein>
<dbReference type="RefSeq" id="WP_179748966.1">
    <property type="nucleotide sequence ID" value="NZ_JACCBU010000001.1"/>
</dbReference>
<feature type="transmembrane region" description="Helical" evidence="1">
    <location>
        <begin position="151"/>
        <end position="171"/>
    </location>
</feature>
<accession>A0A7Y9I4K9</accession>
<feature type="transmembrane region" description="Helical" evidence="1">
    <location>
        <begin position="115"/>
        <end position="139"/>
    </location>
</feature>
<sequence length="250" mass="25202">MNAALGTEATKLTRSLVGVISTAAIIGGILALIGGITAAVAAGNPELTAKLGRSATLDWAGLLASSAQITAAGAFGGFGIVLAWMFAREFTDGTITGLFALPVGRGTIASAKIMIYLGWAVLVNLLTVTGLIMIGLLLGYGAPTEADWQGLGRQLVLGTLTATLALPVAWIATEARSLLAGVAVTVGLVVVGQVGVLAGAGGWLPIAAPALWALGRGTGVSAAQFGVVALFVIVFAVLTVRSWVRLQLDR</sequence>
<gene>
    <name evidence="2" type="ORF">BKA15_001224</name>
</gene>
<keyword evidence="1" id="KW-0812">Transmembrane</keyword>
<keyword evidence="1" id="KW-0472">Membrane</keyword>
<evidence type="ECO:0000313" key="2">
    <source>
        <dbReference type="EMBL" id="NYE69895.1"/>
    </source>
</evidence>